<keyword evidence="4" id="KW-0808">Transferase</keyword>
<dbReference type="GO" id="GO:0003700">
    <property type="term" value="F:DNA-binding transcription factor activity"/>
    <property type="evidence" value="ECO:0007669"/>
    <property type="project" value="InterPro"/>
</dbReference>
<evidence type="ECO:0000256" key="2">
    <source>
        <dbReference type="SAM" id="MobiDB-lite"/>
    </source>
</evidence>
<evidence type="ECO:0000313" key="4">
    <source>
        <dbReference type="EMBL" id="SEJ18611.1"/>
    </source>
</evidence>
<accession>A0A1H6WNL1</accession>
<dbReference type="GO" id="GO:0016301">
    <property type="term" value="F:kinase activity"/>
    <property type="evidence" value="ECO:0007669"/>
    <property type="project" value="UniProtKB-KW"/>
</dbReference>
<gene>
    <name evidence="4" type="ORF">SAMN05421637_1083</name>
</gene>
<dbReference type="InterPro" id="IPR000835">
    <property type="entry name" value="HTH_MarR-typ"/>
</dbReference>
<dbReference type="InterPro" id="IPR036390">
    <property type="entry name" value="WH_DNA-bd_sf"/>
</dbReference>
<dbReference type="Gene3D" id="1.10.10.10">
    <property type="entry name" value="Winged helix-like DNA-binding domain superfamily/Winged helix DNA-binding domain"/>
    <property type="match status" value="1"/>
</dbReference>
<keyword evidence="5" id="KW-1185">Reference proteome</keyword>
<feature type="region of interest" description="Disordered" evidence="2">
    <location>
        <begin position="1"/>
        <end position="22"/>
    </location>
</feature>
<name>A0A1H6WNL1_9MICO</name>
<dbReference type="OrthoDB" id="9810372at2"/>
<reference evidence="5" key="1">
    <citation type="submission" date="2016-10" db="EMBL/GenBank/DDBJ databases">
        <authorList>
            <person name="Varghese N."/>
        </authorList>
    </citation>
    <scope>NUCLEOTIDE SEQUENCE [LARGE SCALE GENOMIC DNA]</scope>
    <source>
        <strain evidence="5">DSM 24868</strain>
    </source>
</reference>
<dbReference type="Proteomes" id="UP000183315">
    <property type="component" value="Unassembled WGS sequence"/>
</dbReference>
<dbReference type="Pfam" id="PF12802">
    <property type="entry name" value="MarR_2"/>
    <property type="match status" value="1"/>
</dbReference>
<dbReference type="AlphaFoldDB" id="A0A1H6WNL1"/>
<dbReference type="InterPro" id="IPR049874">
    <property type="entry name" value="ROK_cs"/>
</dbReference>
<dbReference type="InterPro" id="IPR036388">
    <property type="entry name" value="WH-like_DNA-bd_sf"/>
</dbReference>
<dbReference type="EMBL" id="FNZI01000002">
    <property type="protein sequence ID" value="SEJ18611.1"/>
    <property type="molecule type" value="Genomic_DNA"/>
</dbReference>
<dbReference type="SUPFAM" id="SSF46785">
    <property type="entry name" value="Winged helix' DNA-binding domain"/>
    <property type="match status" value="1"/>
</dbReference>
<proteinExistence type="inferred from homology"/>
<evidence type="ECO:0000256" key="1">
    <source>
        <dbReference type="ARBA" id="ARBA00006479"/>
    </source>
</evidence>
<feature type="domain" description="HTH marR-type" evidence="3">
    <location>
        <begin position="44"/>
        <end position="86"/>
    </location>
</feature>
<comment type="similarity">
    <text evidence="1">Belongs to the ROK (NagC/XylR) family.</text>
</comment>
<organism evidence="4 5">
    <name type="scientific">Demequina mangrovi</name>
    <dbReference type="NCBI Taxonomy" id="1043493"/>
    <lineage>
        <taxon>Bacteria</taxon>
        <taxon>Bacillati</taxon>
        <taxon>Actinomycetota</taxon>
        <taxon>Actinomycetes</taxon>
        <taxon>Micrococcales</taxon>
        <taxon>Demequinaceae</taxon>
        <taxon>Demequina</taxon>
    </lineage>
</organism>
<dbReference type="eggNOG" id="COG1940">
    <property type="taxonomic scope" value="Bacteria"/>
</dbReference>
<dbReference type="InterPro" id="IPR043129">
    <property type="entry name" value="ATPase_NBD"/>
</dbReference>
<evidence type="ECO:0000313" key="5">
    <source>
        <dbReference type="Proteomes" id="UP000183315"/>
    </source>
</evidence>
<dbReference type="Pfam" id="PF00480">
    <property type="entry name" value="ROK"/>
    <property type="match status" value="1"/>
</dbReference>
<keyword evidence="4" id="KW-0418">Kinase</keyword>
<dbReference type="InterPro" id="IPR000600">
    <property type="entry name" value="ROK"/>
</dbReference>
<dbReference type="STRING" id="1043493.SAMN05421637_1083"/>
<evidence type="ECO:0000259" key="3">
    <source>
        <dbReference type="Pfam" id="PF12802"/>
    </source>
</evidence>
<dbReference type="PANTHER" id="PTHR18964">
    <property type="entry name" value="ROK (REPRESSOR, ORF, KINASE) FAMILY"/>
    <property type="match status" value="1"/>
</dbReference>
<dbReference type="PANTHER" id="PTHR18964:SF149">
    <property type="entry name" value="BIFUNCTIONAL UDP-N-ACETYLGLUCOSAMINE 2-EPIMERASE_N-ACETYLMANNOSAMINE KINASE"/>
    <property type="match status" value="1"/>
</dbReference>
<sequence>MTQQGTRQGPGLASQRTAPPTRRFASVVRAGSRVTPERARSHNRALVLQELYRSEGLSRADLARAVGLTRVTISDLVADLIADGLVIELGLRSDVRPGKPATLLDINRTGFAVVALDLSYDNLFRGVVTDLDGTVQHRDQTDVTGVTGDDAVAAVAALLDRLVARAAAPVLGVGVGSPGIVDDAGTVLSAPNLGWADVPLQALLAERTDLPVVVANDANAAALAERTFGGGQEDAVLIRVGRGVGSGLVIGGLLVRGAHSAAGELGHVVVGTDGGDVCACGKSGCLETWLAIPRLQARLEAAPDAEARRAALAAAGERLGISLAPVVGALNLGEVVLSGPLDLLDGSLLESAAETIRSRTMADAFGGPAVRMTTLGRDIVVLGAAVMVLTGQLGVF</sequence>
<protein>
    <submittedName>
        <fullName evidence="4">Sugar kinase of the NBD/HSP70 family, may contain an N-terminal HTH domain</fullName>
    </submittedName>
</protein>
<dbReference type="SUPFAM" id="SSF53067">
    <property type="entry name" value="Actin-like ATPase domain"/>
    <property type="match status" value="1"/>
</dbReference>
<dbReference type="RefSeq" id="WP_081953377.1">
    <property type="nucleotide sequence ID" value="NZ_BBLU01000016.1"/>
</dbReference>
<dbReference type="PROSITE" id="PS01125">
    <property type="entry name" value="ROK"/>
    <property type="match status" value="1"/>
</dbReference>
<dbReference type="Gene3D" id="3.30.420.40">
    <property type="match status" value="2"/>
</dbReference>